<evidence type="ECO:0000313" key="2">
    <source>
        <dbReference type="EMBL" id="KAF5915189.1"/>
    </source>
</evidence>
<sequence length="94" mass="9657">MGLRQRKEKENLRGQRGARRAPPRALGRGARSAPQLRSGTTGAAGVSAGKAAAGQGSRHGTQREEPSHGVEPGPGAPGRTHNSTFPGSSEAPRL</sequence>
<feature type="compositionally biased region" description="Low complexity" evidence="1">
    <location>
        <begin position="38"/>
        <end position="56"/>
    </location>
</feature>
<dbReference type="EMBL" id="JACDTQ010002883">
    <property type="protein sequence ID" value="KAF5915189.1"/>
    <property type="molecule type" value="Genomic_DNA"/>
</dbReference>
<dbReference type="Proteomes" id="UP000551758">
    <property type="component" value="Unassembled WGS sequence"/>
</dbReference>
<reference evidence="2 3" key="1">
    <citation type="journal article" date="2020" name="Mol. Biol. Evol.">
        <title>Interspecific Gene Flow and the Evolution of Specialization in Black and White Rhinoceros.</title>
        <authorList>
            <person name="Moodley Y."/>
            <person name="Westbury M.V."/>
            <person name="Russo I.M."/>
            <person name="Gopalakrishnan S."/>
            <person name="Rakotoarivelo A."/>
            <person name="Olsen R.A."/>
            <person name="Prost S."/>
            <person name="Tunstall T."/>
            <person name="Ryder O.A."/>
            <person name="Dalen L."/>
            <person name="Bruford M.W."/>
        </authorList>
    </citation>
    <scope>NUCLEOTIDE SEQUENCE [LARGE SCALE GENOMIC DNA]</scope>
    <source>
        <strain evidence="2">SBR-YM</strain>
        <tissue evidence="2">Skin</tissue>
    </source>
</reference>
<protein>
    <submittedName>
        <fullName evidence="2">Uncharacterized protein</fullName>
    </submittedName>
</protein>
<gene>
    <name evidence="2" type="ORF">HPG69_011652</name>
</gene>
<keyword evidence="3" id="KW-1185">Reference proteome</keyword>
<proteinExistence type="predicted"/>
<feature type="compositionally biased region" description="Basic and acidic residues" evidence="1">
    <location>
        <begin position="1"/>
        <end position="13"/>
    </location>
</feature>
<dbReference type="AlphaFoldDB" id="A0A7J7EHE5"/>
<organism evidence="2 3">
    <name type="scientific">Diceros bicornis minor</name>
    <name type="common">South-central black rhinoceros</name>
    <dbReference type="NCBI Taxonomy" id="77932"/>
    <lineage>
        <taxon>Eukaryota</taxon>
        <taxon>Metazoa</taxon>
        <taxon>Chordata</taxon>
        <taxon>Craniata</taxon>
        <taxon>Vertebrata</taxon>
        <taxon>Euteleostomi</taxon>
        <taxon>Mammalia</taxon>
        <taxon>Eutheria</taxon>
        <taxon>Laurasiatheria</taxon>
        <taxon>Perissodactyla</taxon>
        <taxon>Rhinocerotidae</taxon>
        <taxon>Diceros</taxon>
    </lineage>
</organism>
<evidence type="ECO:0000313" key="3">
    <source>
        <dbReference type="Proteomes" id="UP000551758"/>
    </source>
</evidence>
<evidence type="ECO:0000256" key="1">
    <source>
        <dbReference type="SAM" id="MobiDB-lite"/>
    </source>
</evidence>
<accession>A0A7J7EHE5</accession>
<name>A0A7J7EHE5_DICBM</name>
<comment type="caution">
    <text evidence="2">The sequence shown here is derived from an EMBL/GenBank/DDBJ whole genome shotgun (WGS) entry which is preliminary data.</text>
</comment>
<feature type="region of interest" description="Disordered" evidence="1">
    <location>
        <begin position="1"/>
        <end position="94"/>
    </location>
</feature>